<dbReference type="AlphaFoldDB" id="A0A081QJN6"/>
<dbReference type="EMBL" id="JPFW01000001">
    <property type="protein sequence ID" value="KEQ43159.1"/>
    <property type="molecule type" value="Genomic_DNA"/>
</dbReference>
<evidence type="ECO:0000313" key="1">
    <source>
        <dbReference type="EMBL" id="KEQ43159.1"/>
    </source>
</evidence>
<comment type="caution">
    <text evidence="1">The sequence shown here is derived from an EMBL/GenBank/DDBJ whole genome shotgun (WGS) entry which is preliminary data.</text>
</comment>
<protein>
    <submittedName>
        <fullName evidence="1">Uncharacterized protein</fullName>
    </submittedName>
</protein>
<accession>A0A081QJN6</accession>
<reference evidence="1 2" key="1">
    <citation type="submission" date="2014-05" db="EMBL/GenBank/DDBJ databases">
        <authorList>
            <person name="Daugherty S.C."/>
            <person name="Tallon L.J."/>
            <person name="Sadzewicz L."/>
            <person name="Kilian M."/>
            <person name="Tettelin H."/>
        </authorList>
    </citation>
    <scope>NUCLEOTIDE SEQUENCE [LARGE SCALE GENOMIC DNA]</scope>
    <source>
        <strain evidence="1 2">SK642</strain>
    </source>
</reference>
<organism evidence="1 2">
    <name type="scientific">Streptococcus mitis</name>
    <dbReference type="NCBI Taxonomy" id="28037"/>
    <lineage>
        <taxon>Bacteria</taxon>
        <taxon>Bacillati</taxon>
        <taxon>Bacillota</taxon>
        <taxon>Bacilli</taxon>
        <taxon>Lactobacillales</taxon>
        <taxon>Streptococcaceae</taxon>
        <taxon>Streptococcus</taxon>
        <taxon>Streptococcus mitis group</taxon>
    </lineage>
</organism>
<sequence>MWKTNLQNNKAHQIIHESKLSKINNEYFERIGKDTEKGKEIPLFSCAILVKKYNKRRE</sequence>
<evidence type="ECO:0000313" key="2">
    <source>
        <dbReference type="Proteomes" id="UP000028030"/>
    </source>
</evidence>
<dbReference type="Proteomes" id="UP000028030">
    <property type="component" value="Unassembled WGS sequence"/>
</dbReference>
<name>A0A081QJN6_STRMT</name>
<proteinExistence type="predicted"/>
<gene>
    <name evidence="1" type="ORF">SK642_0034</name>
</gene>